<feature type="transmembrane region" description="Helical" evidence="8">
    <location>
        <begin position="196"/>
        <end position="217"/>
    </location>
</feature>
<dbReference type="RefSeq" id="WP_123662894.1">
    <property type="nucleotide sequence ID" value="NZ_RJKE01000001.1"/>
</dbReference>
<evidence type="ECO:0000256" key="3">
    <source>
        <dbReference type="ARBA" id="ARBA00022475"/>
    </source>
</evidence>
<evidence type="ECO:0000313" key="11">
    <source>
        <dbReference type="Proteomes" id="UP000272400"/>
    </source>
</evidence>
<feature type="transmembrane region" description="Helical" evidence="8">
    <location>
        <begin position="88"/>
        <end position="112"/>
    </location>
</feature>
<reference evidence="10 11" key="1">
    <citation type="submission" date="2018-11" db="EMBL/GenBank/DDBJ databases">
        <title>Sequencing the genomes of 1000 actinobacteria strains.</title>
        <authorList>
            <person name="Klenk H.-P."/>
        </authorList>
    </citation>
    <scope>NUCLEOTIDE SEQUENCE [LARGE SCALE GENOMIC DNA]</scope>
    <source>
        <strain evidence="10 11">DSM 44254</strain>
    </source>
</reference>
<comment type="subcellular location">
    <subcellularLocation>
        <location evidence="1">Cell inner membrane</location>
        <topology evidence="1">Multi-pass membrane protein</topology>
    </subcellularLocation>
    <subcellularLocation>
        <location evidence="8">Cell membrane</location>
        <topology evidence="8">Multi-pass membrane protein</topology>
    </subcellularLocation>
</comment>
<dbReference type="InterPro" id="IPR000515">
    <property type="entry name" value="MetI-like"/>
</dbReference>
<evidence type="ECO:0000259" key="9">
    <source>
        <dbReference type="PROSITE" id="PS50928"/>
    </source>
</evidence>
<gene>
    <name evidence="10" type="ORF">EDD29_1117</name>
</gene>
<evidence type="ECO:0000256" key="6">
    <source>
        <dbReference type="ARBA" id="ARBA00022989"/>
    </source>
</evidence>
<keyword evidence="2 8" id="KW-0813">Transport</keyword>
<dbReference type="Proteomes" id="UP000272400">
    <property type="component" value="Unassembled WGS sequence"/>
</dbReference>
<dbReference type="GO" id="GO:0005886">
    <property type="term" value="C:plasma membrane"/>
    <property type="evidence" value="ECO:0007669"/>
    <property type="project" value="UniProtKB-SubCell"/>
</dbReference>
<dbReference type="GO" id="GO:0055085">
    <property type="term" value="P:transmembrane transport"/>
    <property type="evidence" value="ECO:0007669"/>
    <property type="project" value="InterPro"/>
</dbReference>
<organism evidence="10 11">
    <name type="scientific">Actinocorallia herbida</name>
    <dbReference type="NCBI Taxonomy" id="58109"/>
    <lineage>
        <taxon>Bacteria</taxon>
        <taxon>Bacillati</taxon>
        <taxon>Actinomycetota</taxon>
        <taxon>Actinomycetes</taxon>
        <taxon>Streptosporangiales</taxon>
        <taxon>Thermomonosporaceae</taxon>
        <taxon>Actinocorallia</taxon>
    </lineage>
</organism>
<keyword evidence="4" id="KW-0997">Cell inner membrane</keyword>
<dbReference type="PROSITE" id="PS50928">
    <property type="entry name" value="ABC_TM1"/>
    <property type="match status" value="1"/>
</dbReference>
<evidence type="ECO:0000313" key="10">
    <source>
        <dbReference type="EMBL" id="ROO83611.1"/>
    </source>
</evidence>
<comment type="caution">
    <text evidence="10">The sequence shown here is derived from an EMBL/GenBank/DDBJ whole genome shotgun (WGS) entry which is preliminary data.</text>
</comment>
<keyword evidence="3" id="KW-1003">Cell membrane</keyword>
<keyword evidence="6 8" id="KW-1133">Transmembrane helix</keyword>
<dbReference type="PANTHER" id="PTHR43386">
    <property type="entry name" value="OLIGOPEPTIDE TRANSPORT SYSTEM PERMEASE PROTEIN APPC"/>
    <property type="match status" value="1"/>
</dbReference>
<dbReference type="OrthoDB" id="6637947at2"/>
<dbReference type="Gene3D" id="1.10.3720.10">
    <property type="entry name" value="MetI-like"/>
    <property type="match status" value="1"/>
</dbReference>
<feature type="transmembrane region" description="Helical" evidence="8">
    <location>
        <begin position="252"/>
        <end position="272"/>
    </location>
</feature>
<evidence type="ECO:0000256" key="2">
    <source>
        <dbReference type="ARBA" id="ARBA00022448"/>
    </source>
</evidence>
<name>A0A3N1CQM2_9ACTN</name>
<dbReference type="PANTHER" id="PTHR43386:SF2">
    <property type="entry name" value="OLIGOPEPTIDE TRANSPORT SYSTEM PERMEASE PROTEIN OPPC"/>
    <property type="match status" value="1"/>
</dbReference>
<proteinExistence type="inferred from homology"/>
<dbReference type="EMBL" id="RJKE01000001">
    <property type="protein sequence ID" value="ROO83611.1"/>
    <property type="molecule type" value="Genomic_DNA"/>
</dbReference>
<comment type="similarity">
    <text evidence="8">Belongs to the binding-protein-dependent transport system permease family.</text>
</comment>
<evidence type="ECO:0000256" key="5">
    <source>
        <dbReference type="ARBA" id="ARBA00022692"/>
    </source>
</evidence>
<evidence type="ECO:0000256" key="7">
    <source>
        <dbReference type="ARBA" id="ARBA00023136"/>
    </source>
</evidence>
<evidence type="ECO:0000256" key="8">
    <source>
        <dbReference type="RuleBase" id="RU363032"/>
    </source>
</evidence>
<keyword evidence="7 8" id="KW-0472">Membrane</keyword>
<dbReference type="InterPro" id="IPR050366">
    <property type="entry name" value="BP-dependent_transpt_permease"/>
</dbReference>
<evidence type="ECO:0000256" key="1">
    <source>
        <dbReference type="ARBA" id="ARBA00004429"/>
    </source>
</evidence>
<feature type="transmembrane region" description="Helical" evidence="8">
    <location>
        <begin position="119"/>
        <end position="139"/>
    </location>
</feature>
<accession>A0A3N1CQM2</accession>
<keyword evidence="5 8" id="KW-0812">Transmembrane</keyword>
<sequence>MTGLTHAMRRAEPGARLRRALRGDKAVAGGLLVLAALGLAALARGGDGWRAMDLTALHEGPSPRHWFGTTGTGRDVLALTMRGLRSSLLLGLAAGAAATAVAALVGAFAGLVGGPLDRLLMGATDLLLVLPGVLLVAVVAPEGAAPAEVVLLLALLLWPLTARAVRAQTRSLRAREFVLAAAYLGASRRRVVLRHVLPNLAGLLAADAAVNVGMAILGESGLSFLGFGVAPPDVSLGTLIAEGAPVATVQPWLFLPPALALVALTAAVNLVGNGLHRALEDR</sequence>
<feature type="domain" description="ABC transmembrane type-1" evidence="9">
    <location>
        <begin position="84"/>
        <end position="272"/>
    </location>
</feature>
<feature type="transmembrane region" description="Helical" evidence="8">
    <location>
        <begin position="145"/>
        <end position="165"/>
    </location>
</feature>
<evidence type="ECO:0000256" key="4">
    <source>
        <dbReference type="ARBA" id="ARBA00022519"/>
    </source>
</evidence>
<dbReference type="AlphaFoldDB" id="A0A3N1CQM2"/>
<dbReference type="SUPFAM" id="SSF161098">
    <property type="entry name" value="MetI-like"/>
    <property type="match status" value="1"/>
</dbReference>
<dbReference type="CDD" id="cd06261">
    <property type="entry name" value="TM_PBP2"/>
    <property type="match status" value="1"/>
</dbReference>
<protein>
    <submittedName>
        <fullName evidence="10">Peptide/nickel transport system permease protein</fullName>
    </submittedName>
</protein>
<keyword evidence="11" id="KW-1185">Reference proteome</keyword>
<dbReference type="Pfam" id="PF00528">
    <property type="entry name" value="BPD_transp_1"/>
    <property type="match status" value="1"/>
</dbReference>
<dbReference type="InterPro" id="IPR035906">
    <property type="entry name" value="MetI-like_sf"/>
</dbReference>